<dbReference type="EMBL" id="KV875104">
    <property type="protein sequence ID" value="OIW24295.1"/>
    <property type="molecule type" value="Genomic_DNA"/>
</dbReference>
<feature type="compositionally biased region" description="Basic and acidic residues" evidence="1">
    <location>
        <begin position="115"/>
        <end position="124"/>
    </location>
</feature>
<proteinExistence type="predicted"/>
<evidence type="ECO:0000256" key="1">
    <source>
        <dbReference type="SAM" id="MobiDB-lite"/>
    </source>
</evidence>
<sequence>MSIPGSSLQPDLELIGKRPDNDMDVGRDTCLPAMANLVKNEIIGQIWPDRLTLVWSAMLPKDVRNLANDFLADMIQVNIGYLELPASEKRKLLPDHCRDRGRGGIIGTISFVGDSREADPEETSRCSPGSSSRIISNTRQGTMVPLSTSSAILTPPSYPNLQPSPHRDTGRGMF</sequence>
<keyword evidence="3" id="KW-1185">Reference proteome</keyword>
<evidence type="ECO:0000313" key="2">
    <source>
        <dbReference type="EMBL" id="OIW24295.1"/>
    </source>
</evidence>
<dbReference type="InParanoid" id="A0A1J7I9G6"/>
<feature type="region of interest" description="Disordered" evidence="1">
    <location>
        <begin position="115"/>
        <end position="135"/>
    </location>
</feature>
<evidence type="ECO:0000313" key="3">
    <source>
        <dbReference type="Proteomes" id="UP000182658"/>
    </source>
</evidence>
<feature type="region of interest" description="Disordered" evidence="1">
    <location>
        <begin position="150"/>
        <end position="174"/>
    </location>
</feature>
<accession>A0A1J7I9G6</accession>
<name>A0A1J7I9G6_9PEZI</name>
<gene>
    <name evidence="2" type="ORF">CONLIGDRAFT_685915</name>
</gene>
<reference evidence="2 3" key="1">
    <citation type="submission" date="2016-10" db="EMBL/GenBank/DDBJ databases">
        <title>Draft genome sequence of Coniochaeta ligniaria NRRL30616, a lignocellulolytic fungus for bioabatement of inhibitors in plant biomass hydrolysates.</title>
        <authorList>
            <consortium name="DOE Joint Genome Institute"/>
            <person name="Jimenez D.J."/>
            <person name="Hector R.E."/>
            <person name="Riley R."/>
            <person name="Sun H."/>
            <person name="Grigoriev I.V."/>
            <person name="Van Elsas J.D."/>
            <person name="Nichols N.N."/>
        </authorList>
    </citation>
    <scope>NUCLEOTIDE SEQUENCE [LARGE SCALE GENOMIC DNA]</scope>
    <source>
        <strain evidence="2 3">NRRL 30616</strain>
    </source>
</reference>
<dbReference type="Proteomes" id="UP000182658">
    <property type="component" value="Unassembled WGS sequence"/>
</dbReference>
<feature type="compositionally biased region" description="Basic and acidic residues" evidence="1">
    <location>
        <begin position="165"/>
        <end position="174"/>
    </location>
</feature>
<dbReference type="STRING" id="1408157.A0A1J7I9G6"/>
<protein>
    <submittedName>
        <fullName evidence="2">Uncharacterized protein</fullName>
    </submittedName>
</protein>
<dbReference type="AlphaFoldDB" id="A0A1J7I9G6"/>
<feature type="region of interest" description="Disordered" evidence="1">
    <location>
        <begin position="1"/>
        <end position="20"/>
    </location>
</feature>
<dbReference type="OrthoDB" id="196131at2759"/>
<feature type="compositionally biased region" description="Polar residues" evidence="1">
    <location>
        <begin position="125"/>
        <end position="135"/>
    </location>
</feature>
<organism evidence="2 3">
    <name type="scientific">Coniochaeta ligniaria NRRL 30616</name>
    <dbReference type="NCBI Taxonomy" id="1408157"/>
    <lineage>
        <taxon>Eukaryota</taxon>
        <taxon>Fungi</taxon>
        <taxon>Dikarya</taxon>
        <taxon>Ascomycota</taxon>
        <taxon>Pezizomycotina</taxon>
        <taxon>Sordariomycetes</taxon>
        <taxon>Sordariomycetidae</taxon>
        <taxon>Coniochaetales</taxon>
        <taxon>Coniochaetaceae</taxon>
        <taxon>Coniochaeta</taxon>
    </lineage>
</organism>